<keyword evidence="2" id="KW-1133">Transmembrane helix</keyword>
<dbReference type="EMBL" id="AZBU02000006">
    <property type="protein sequence ID" value="TKR73981.1"/>
    <property type="molecule type" value="Genomic_DNA"/>
</dbReference>
<evidence type="ECO:0000313" key="3">
    <source>
        <dbReference type="EMBL" id="TKR73981.1"/>
    </source>
</evidence>
<keyword evidence="2" id="KW-0472">Membrane</keyword>
<sequence>MVLHKHKGSVTFCVPFTKNDCSGRKRFVPVVIGGIFFLGAITGIGLGGWALVEVCNVKIEIEALQTKARPARLTSKPPPAKSPKNTRSTTRKREAEEDANYLLTHNVPTNKFQCQLTMNQTMLVDGKLLQKAPWLEIRITSNAGDHKKQPT</sequence>
<organism evidence="3 4">
    <name type="scientific">Steinernema carpocapsae</name>
    <name type="common">Entomopathogenic nematode</name>
    <dbReference type="NCBI Taxonomy" id="34508"/>
    <lineage>
        <taxon>Eukaryota</taxon>
        <taxon>Metazoa</taxon>
        <taxon>Ecdysozoa</taxon>
        <taxon>Nematoda</taxon>
        <taxon>Chromadorea</taxon>
        <taxon>Rhabditida</taxon>
        <taxon>Tylenchina</taxon>
        <taxon>Panagrolaimomorpha</taxon>
        <taxon>Strongyloidoidea</taxon>
        <taxon>Steinernematidae</taxon>
        <taxon>Steinernema</taxon>
    </lineage>
</organism>
<keyword evidence="2" id="KW-0812">Transmembrane</keyword>
<gene>
    <name evidence="3" type="ORF">L596_021216</name>
</gene>
<feature type="region of interest" description="Disordered" evidence="1">
    <location>
        <begin position="68"/>
        <end position="98"/>
    </location>
</feature>
<dbReference type="Proteomes" id="UP000298663">
    <property type="component" value="Unassembled WGS sequence"/>
</dbReference>
<evidence type="ECO:0000256" key="2">
    <source>
        <dbReference type="SAM" id="Phobius"/>
    </source>
</evidence>
<dbReference type="AlphaFoldDB" id="A0A4U5MVX0"/>
<protein>
    <submittedName>
        <fullName evidence="3">Uncharacterized protein</fullName>
    </submittedName>
</protein>
<proteinExistence type="predicted"/>
<evidence type="ECO:0000313" key="4">
    <source>
        <dbReference type="Proteomes" id="UP000298663"/>
    </source>
</evidence>
<evidence type="ECO:0000256" key="1">
    <source>
        <dbReference type="SAM" id="MobiDB-lite"/>
    </source>
</evidence>
<reference evidence="3 4" key="2">
    <citation type="journal article" date="2019" name="G3 (Bethesda)">
        <title>Hybrid Assembly of the Genome of the Entomopathogenic Nematode Steinernema carpocapsae Identifies the X-Chromosome.</title>
        <authorList>
            <person name="Serra L."/>
            <person name="Macchietto M."/>
            <person name="Macias-Munoz A."/>
            <person name="McGill C.J."/>
            <person name="Rodriguez I.M."/>
            <person name="Rodriguez B."/>
            <person name="Murad R."/>
            <person name="Mortazavi A."/>
        </authorList>
    </citation>
    <scope>NUCLEOTIDE SEQUENCE [LARGE SCALE GENOMIC DNA]</scope>
    <source>
        <strain evidence="3 4">ALL</strain>
    </source>
</reference>
<feature type="transmembrane region" description="Helical" evidence="2">
    <location>
        <begin position="27"/>
        <end position="52"/>
    </location>
</feature>
<reference evidence="3 4" key="1">
    <citation type="journal article" date="2015" name="Genome Biol.">
        <title>Comparative genomics of Steinernema reveals deeply conserved gene regulatory networks.</title>
        <authorList>
            <person name="Dillman A.R."/>
            <person name="Macchietto M."/>
            <person name="Porter C.F."/>
            <person name="Rogers A."/>
            <person name="Williams B."/>
            <person name="Antoshechkin I."/>
            <person name="Lee M.M."/>
            <person name="Goodwin Z."/>
            <person name="Lu X."/>
            <person name="Lewis E.E."/>
            <person name="Goodrich-Blair H."/>
            <person name="Stock S.P."/>
            <person name="Adams B.J."/>
            <person name="Sternberg P.W."/>
            <person name="Mortazavi A."/>
        </authorList>
    </citation>
    <scope>NUCLEOTIDE SEQUENCE [LARGE SCALE GENOMIC DNA]</scope>
    <source>
        <strain evidence="3 4">ALL</strain>
    </source>
</reference>
<comment type="caution">
    <text evidence="3">The sequence shown here is derived from an EMBL/GenBank/DDBJ whole genome shotgun (WGS) entry which is preliminary data.</text>
</comment>
<name>A0A4U5MVX0_STECR</name>
<accession>A0A4U5MVX0</accession>
<keyword evidence="4" id="KW-1185">Reference proteome</keyword>